<dbReference type="AlphaFoldDB" id="A0A1U7LNJ9"/>
<dbReference type="EMBL" id="LXFE01000980">
    <property type="protein sequence ID" value="OLL24101.1"/>
    <property type="molecule type" value="Genomic_DNA"/>
</dbReference>
<sequence length="266" mass="30943">MNSTIPESINGYLILPVFLPKQSFLKEPPIHYLYLRRHQDRLESETNSRTLFVVNVPISSTQQHFRALFSFYGARVESVKFCDEKEKSVLAETCDRELHKSGSSAHITFLDSEGLDVALSNIKKGRKSIKKWDEGLKVPSLGVERYRRLHILSRPSHTDLQQMVDNYMSSFNNQESSTAIALRKSRNFPDEDGFITVVRGAKMGAVRMEEAELAKEKAKGKGELKDFYRFQTREEKKNKSLEIRKRFEEDKKKVAEMKTRRRFKPY</sequence>
<dbReference type="InterPro" id="IPR012677">
    <property type="entry name" value="Nucleotide-bd_a/b_plait_sf"/>
</dbReference>
<evidence type="ECO:0000259" key="2">
    <source>
        <dbReference type="Pfam" id="PF12923"/>
    </source>
</evidence>
<dbReference type="CDD" id="cd12950">
    <property type="entry name" value="RRP7_Rrp7p"/>
    <property type="match status" value="1"/>
</dbReference>
<accession>A0A1U7LNJ9</accession>
<dbReference type="Pfam" id="PF17799">
    <property type="entry name" value="RRM_Rrp7"/>
    <property type="match status" value="1"/>
</dbReference>
<protein>
    <submittedName>
        <fullName evidence="4">Ribosomal RNA-processing protein 7</fullName>
    </submittedName>
</protein>
<feature type="domain" description="Rrp7 RRM-like N-terminal" evidence="3">
    <location>
        <begin position="9"/>
        <end position="147"/>
    </location>
</feature>
<dbReference type="SUPFAM" id="SSF54928">
    <property type="entry name" value="RNA-binding domain, RBD"/>
    <property type="match status" value="1"/>
</dbReference>
<dbReference type="PANTHER" id="PTHR13191">
    <property type="entry name" value="RIBOSOMAL RNA PROCESSING PROTEIN 7-RELATED"/>
    <property type="match status" value="1"/>
</dbReference>
<dbReference type="InterPro" id="IPR035979">
    <property type="entry name" value="RBD_domain_sf"/>
</dbReference>
<dbReference type="GO" id="GO:0003676">
    <property type="term" value="F:nucleic acid binding"/>
    <property type="evidence" value="ECO:0007669"/>
    <property type="project" value="InterPro"/>
</dbReference>
<dbReference type="OrthoDB" id="5390at2759"/>
<dbReference type="Pfam" id="PF12923">
    <property type="entry name" value="RRP7"/>
    <property type="match status" value="1"/>
</dbReference>
<evidence type="ECO:0000256" key="1">
    <source>
        <dbReference type="ARBA" id="ARBA00006110"/>
    </source>
</evidence>
<comment type="similarity">
    <text evidence="1">Belongs to the RRP7 family.</text>
</comment>
<gene>
    <name evidence="4" type="ORF">NEOLI_004244</name>
</gene>
<dbReference type="PANTHER" id="PTHR13191:SF0">
    <property type="entry name" value="RIBOSOMAL RNA-PROCESSING PROTEIN 7 HOMOLOG A-RELATED"/>
    <property type="match status" value="1"/>
</dbReference>
<dbReference type="STRING" id="1198029.A0A1U7LNJ9"/>
<organism evidence="4 5">
    <name type="scientific">Neolecta irregularis (strain DAH-3)</name>
    <dbReference type="NCBI Taxonomy" id="1198029"/>
    <lineage>
        <taxon>Eukaryota</taxon>
        <taxon>Fungi</taxon>
        <taxon>Dikarya</taxon>
        <taxon>Ascomycota</taxon>
        <taxon>Taphrinomycotina</taxon>
        <taxon>Neolectales</taxon>
        <taxon>Neolectaceae</taxon>
        <taxon>Neolecta</taxon>
    </lineage>
</organism>
<dbReference type="Gene3D" id="3.30.70.330">
    <property type="match status" value="1"/>
</dbReference>
<dbReference type="InterPro" id="IPR040446">
    <property type="entry name" value="RRP7"/>
</dbReference>
<dbReference type="GO" id="GO:0000028">
    <property type="term" value="P:ribosomal small subunit assembly"/>
    <property type="evidence" value="ECO:0007669"/>
    <property type="project" value="TreeGrafter"/>
</dbReference>
<dbReference type="InterPro" id="IPR040447">
    <property type="entry name" value="RRM_Rrp7"/>
</dbReference>
<evidence type="ECO:0000313" key="4">
    <source>
        <dbReference type="EMBL" id="OLL24101.1"/>
    </source>
</evidence>
<dbReference type="GO" id="GO:0006364">
    <property type="term" value="P:rRNA processing"/>
    <property type="evidence" value="ECO:0007669"/>
    <property type="project" value="TreeGrafter"/>
</dbReference>
<dbReference type="Proteomes" id="UP000186594">
    <property type="component" value="Unassembled WGS sequence"/>
</dbReference>
<dbReference type="CDD" id="cd12293">
    <property type="entry name" value="dRRM_Rrp7p"/>
    <property type="match status" value="1"/>
</dbReference>
<reference evidence="4 5" key="1">
    <citation type="submission" date="2016-04" db="EMBL/GenBank/DDBJ databases">
        <title>Evolutionary innovation and constraint leading to complex multicellularity in the Ascomycota.</title>
        <authorList>
            <person name="Cisse O."/>
            <person name="Nguyen A."/>
            <person name="Hewitt D.A."/>
            <person name="Jedd G."/>
            <person name="Stajich J.E."/>
        </authorList>
    </citation>
    <scope>NUCLEOTIDE SEQUENCE [LARGE SCALE GENOMIC DNA]</scope>
    <source>
        <strain evidence="4 5">DAH-3</strain>
    </source>
</reference>
<keyword evidence="5" id="KW-1185">Reference proteome</keyword>
<proteinExistence type="inferred from homology"/>
<evidence type="ECO:0000313" key="5">
    <source>
        <dbReference type="Proteomes" id="UP000186594"/>
    </source>
</evidence>
<dbReference type="Gene3D" id="6.10.250.1770">
    <property type="match status" value="1"/>
</dbReference>
<dbReference type="OMA" id="GIHKWIA"/>
<dbReference type="InterPro" id="IPR024326">
    <property type="entry name" value="RRP7_C"/>
</dbReference>
<evidence type="ECO:0000259" key="3">
    <source>
        <dbReference type="Pfam" id="PF17799"/>
    </source>
</evidence>
<dbReference type="GO" id="GO:0034456">
    <property type="term" value="C:UTP-C complex"/>
    <property type="evidence" value="ECO:0007669"/>
    <property type="project" value="TreeGrafter"/>
</dbReference>
<name>A0A1U7LNJ9_NEOID</name>
<feature type="domain" description="Ribosomal RNA-processing protein 7 C-terminal" evidence="2">
    <location>
        <begin position="153"/>
        <end position="266"/>
    </location>
</feature>
<comment type="caution">
    <text evidence="4">The sequence shown here is derived from an EMBL/GenBank/DDBJ whole genome shotgun (WGS) entry which is preliminary data.</text>
</comment>
<dbReference type="GO" id="GO:0032545">
    <property type="term" value="C:CURI complex"/>
    <property type="evidence" value="ECO:0007669"/>
    <property type="project" value="TreeGrafter"/>
</dbReference>